<feature type="domain" description="Transposase IS66 central" evidence="2">
    <location>
        <begin position="180"/>
        <end position="468"/>
    </location>
</feature>
<keyword evidence="1" id="KW-0175">Coiled coil</keyword>
<feature type="domain" description="Transposase IS66 C-terminal" evidence="5">
    <location>
        <begin position="475"/>
        <end position="513"/>
    </location>
</feature>
<organism evidence="6 7">
    <name type="scientific">Alkalimarinus alittae</name>
    <dbReference type="NCBI Taxonomy" id="2961619"/>
    <lineage>
        <taxon>Bacteria</taxon>
        <taxon>Pseudomonadati</taxon>
        <taxon>Pseudomonadota</taxon>
        <taxon>Gammaproteobacteria</taxon>
        <taxon>Alteromonadales</taxon>
        <taxon>Alteromonadaceae</taxon>
        <taxon>Alkalimarinus</taxon>
    </lineage>
</organism>
<dbReference type="PANTHER" id="PTHR33678:SF1">
    <property type="entry name" value="BLL1576 PROTEIN"/>
    <property type="match status" value="1"/>
</dbReference>
<evidence type="ECO:0000313" key="6">
    <source>
        <dbReference type="EMBL" id="UZE97293.1"/>
    </source>
</evidence>
<dbReference type="EMBL" id="CP100390">
    <property type="protein sequence ID" value="UZE97293.1"/>
    <property type="molecule type" value="Genomic_DNA"/>
</dbReference>
<dbReference type="PANTHER" id="PTHR33678">
    <property type="entry name" value="BLL1576 PROTEIN"/>
    <property type="match status" value="1"/>
</dbReference>
<dbReference type="NCBIfam" id="NF033517">
    <property type="entry name" value="transpos_IS66"/>
    <property type="match status" value="1"/>
</dbReference>
<accession>A0ABY6N5A1</accession>
<evidence type="ECO:0000313" key="7">
    <source>
        <dbReference type="Proteomes" id="UP001163739"/>
    </source>
</evidence>
<dbReference type="RefSeq" id="WP_265048770.1">
    <property type="nucleotide sequence ID" value="NZ_CP100390.1"/>
</dbReference>
<dbReference type="Pfam" id="PF13005">
    <property type="entry name" value="zf-IS66"/>
    <property type="match status" value="1"/>
</dbReference>
<evidence type="ECO:0000256" key="1">
    <source>
        <dbReference type="SAM" id="Coils"/>
    </source>
</evidence>
<proteinExistence type="predicted"/>
<dbReference type="InterPro" id="IPR052344">
    <property type="entry name" value="Transposase-related"/>
</dbReference>
<protein>
    <submittedName>
        <fullName evidence="6">IS66 family transposase</fullName>
    </submittedName>
</protein>
<feature type="coiled-coil region" evidence="1">
    <location>
        <begin position="12"/>
        <end position="46"/>
    </location>
</feature>
<gene>
    <name evidence="6" type="ORF">NKI27_05950</name>
</gene>
<dbReference type="Proteomes" id="UP001163739">
    <property type="component" value="Chromosome"/>
</dbReference>
<dbReference type="Pfam" id="PF03050">
    <property type="entry name" value="DDE_Tnp_IS66"/>
    <property type="match status" value="1"/>
</dbReference>
<evidence type="ECO:0000259" key="4">
    <source>
        <dbReference type="Pfam" id="PF13007"/>
    </source>
</evidence>
<sequence length="531" mass="60002">MKINPNNLPNDVESLKALVQKQQVLLDEKQAEVDKKQARVEQLEEQWRLFLHRKFASQSEKAPGQGELFNETEETAEDPILELDAEAIPSPETKTKAKTRGRKPLPSELPRVKVIHDLPESERQCPCGCQLSEIGEETSEQLDIIPAKIRVLQHIQKKYACKACEEKVKTATKPAQPIPKSNASAGLLAHIAVSKYQDALPLYRQEGMFKRVGIHLPRQTLANWMIRSSELLQPLTNLMRDQLLASPVIHCDETVVKVLKEPDKPASSQSYMWVQVAGPPQQRIILFDYDQSRSGQVPLRLLSGYQGYLQTDGYEGYNAVASQPGVTQLCCMAHARRKFMEAKKAQPKAKAKTRSKVDVAIDMIGKLYGLERAYQDATPENRYQMRQEKAKPVLEKLRHWLDKTLPTVPPTILLGKALNYLHKYWARLTVYLEDGCLNIDNNIAENAIRPFVIGRKNWLFSDTPRGAHASARIYSVIETAKANGLEPYAYLKQLFTELPRVSSVDDVEALLPWNQNLTTLLMNETLPQGGV</sequence>
<feature type="domain" description="Transposase IS66 zinc-finger binding" evidence="3">
    <location>
        <begin position="122"/>
        <end position="165"/>
    </location>
</feature>
<evidence type="ECO:0000259" key="3">
    <source>
        <dbReference type="Pfam" id="PF13005"/>
    </source>
</evidence>
<dbReference type="InterPro" id="IPR039552">
    <property type="entry name" value="IS66_C"/>
</dbReference>
<reference evidence="6" key="1">
    <citation type="submission" date="2022-06" db="EMBL/GenBank/DDBJ databases">
        <title>Alkalimarinus sp. nov., isolated from gut of a Alitta virens.</title>
        <authorList>
            <person name="Yang A.I."/>
            <person name="Shin N.-R."/>
        </authorList>
    </citation>
    <scope>NUCLEOTIDE SEQUENCE</scope>
    <source>
        <strain evidence="6">A2M4</strain>
    </source>
</reference>
<dbReference type="InterPro" id="IPR004291">
    <property type="entry name" value="Transposase_IS66_central"/>
</dbReference>
<dbReference type="InterPro" id="IPR024463">
    <property type="entry name" value="Transposase_TnpC_homeodom"/>
</dbReference>
<evidence type="ECO:0000259" key="5">
    <source>
        <dbReference type="Pfam" id="PF13817"/>
    </source>
</evidence>
<name>A0ABY6N5A1_9ALTE</name>
<keyword evidence="7" id="KW-1185">Reference proteome</keyword>
<dbReference type="InterPro" id="IPR024474">
    <property type="entry name" value="Znf_dom_IS66"/>
</dbReference>
<dbReference type="Pfam" id="PF13817">
    <property type="entry name" value="DDE_Tnp_IS66_C"/>
    <property type="match status" value="1"/>
</dbReference>
<feature type="domain" description="Transposase TnpC homeodomain" evidence="4">
    <location>
        <begin position="42"/>
        <end position="114"/>
    </location>
</feature>
<dbReference type="Pfam" id="PF13007">
    <property type="entry name" value="LZ_Tnp_IS66"/>
    <property type="match status" value="1"/>
</dbReference>
<evidence type="ECO:0000259" key="2">
    <source>
        <dbReference type="Pfam" id="PF03050"/>
    </source>
</evidence>